<dbReference type="OrthoDB" id="2872979at2759"/>
<organism evidence="3 4">
    <name type="scientific">Candolleomyces eurysporus</name>
    <dbReference type="NCBI Taxonomy" id="2828524"/>
    <lineage>
        <taxon>Eukaryota</taxon>
        <taxon>Fungi</taxon>
        <taxon>Dikarya</taxon>
        <taxon>Basidiomycota</taxon>
        <taxon>Agaricomycotina</taxon>
        <taxon>Agaricomycetes</taxon>
        <taxon>Agaricomycetidae</taxon>
        <taxon>Agaricales</taxon>
        <taxon>Agaricineae</taxon>
        <taxon>Psathyrellaceae</taxon>
        <taxon>Candolleomyces</taxon>
    </lineage>
</organism>
<feature type="transmembrane region" description="Helical" evidence="2">
    <location>
        <begin position="294"/>
        <end position="319"/>
    </location>
</feature>
<evidence type="ECO:0000256" key="1">
    <source>
        <dbReference type="SAM" id="MobiDB-lite"/>
    </source>
</evidence>
<feature type="compositionally biased region" description="Low complexity" evidence="1">
    <location>
        <begin position="1018"/>
        <end position="1028"/>
    </location>
</feature>
<dbReference type="AlphaFoldDB" id="A0A9W8MJZ3"/>
<feature type="transmembrane region" description="Helical" evidence="2">
    <location>
        <begin position="533"/>
        <end position="558"/>
    </location>
</feature>
<feature type="region of interest" description="Disordered" evidence="1">
    <location>
        <begin position="780"/>
        <end position="823"/>
    </location>
</feature>
<feature type="region of interest" description="Disordered" evidence="1">
    <location>
        <begin position="1001"/>
        <end position="1038"/>
    </location>
</feature>
<reference evidence="3" key="1">
    <citation type="submission" date="2022-06" db="EMBL/GenBank/DDBJ databases">
        <title>Genome Sequence of Candolleomyces eurysporus.</title>
        <authorList>
            <person name="Buettner E."/>
        </authorList>
    </citation>
    <scope>NUCLEOTIDE SEQUENCE</scope>
    <source>
        <strain evidence="3">VTCC 930004</strain>
    </source>
</reference>
<evidence type="ECO:0000256" key="2">
    <source>
        <dbReference type="SAM" id="Phobius"/>
    </source>
</evidence>
<dbReference type="EMBL" id="JANBPK010000710">
    <property type="protein sequence ID" value="KAJ2934745.1"/>
    <property type="molecule type" value="Genomic_DNA"/>
</dbReference>
<feature type="non-terminal residue" evidence="3">
    <location>
        <position position="1154"/>
    </location>
</feature>
<name>A0A9W8MJZ3_9AGAR</name>
<feature type="compositionally biased region" description="Pro residues" evidence="1">
    <location>
        <begin position="796"/>
        <end position="819"/>
    </location>
</feature>
<keyword evidence="2" id="KW-1133">Transmembrane helix</keyword>
<accession>A0A9W8MJZ3</accession>
<keyword evidence="2" id="KW-0472">Membrane</keyword>
<keyword evidence="4" id="KW-1185">Reference proteome</keyword>
<feature type="compositionally biased region" description="Low complexity" evidence="1">
    <location>
        <begin position="884"/>
        <end position="897"/>
    </location>
</feature>
<sequence>MLLTKVVTGRASKLTFDEAMDSAGNDVPASSFLLMSEASLSPPKLPPAVFTPVETGLFAPVETGLAPLPAVEIGLVLSPVTETGLIVLPVFETGLALIHPTETGLAVFAQPSSPASFRPRICSLYRERDVFRELLKPHAPRTQPTSPASSIITRSLALFGRVRDVLVAFFEFLCCGLYDMGPYKIATCIFVLTWACFTLGDSGDPYAGRFTLPGFFIHLRAVGPLSLRALRWIVEWSENGMDILAQPIRLEPLGDLRWFTFPTPSFSLISSIDASLAALKACWSDRARPHLVDAWDFLVVQASPLPVALVVLGLCLWAVRVSEYAWQVPSFADTVSRLALALATRSRLYALVQPFLPAMESCILAGSIILPYVVAAIHELMPVVAEDLWRKERRETWCCPGMQPRPRPKGFPWKLLVKHSWRVCCAYVEPRLRRLDRRVETEVLPALCAALEYLRTDAPVLAKSLWTDAISLVKSLPTGAKSLWAKTKSLWAEAKSLAQSLWAEAKSLAQSLWTKAESLARSLWTRTKHLRGLLYFVALILFVLSKEALVFALPLSFWQRYQEWKEWIQVELNPMWGYMPYLNVALPPAIQVIPYQYRQPQRAERLPVPRPFQDTTSHVEVEIPEGTSHVDPVPPALCEDAMDIDHAEVEVPAGLCANVIDEGHAEVVATFGNALEATQFCTNATEEEAMAALDKELQEAFGESTSHVELVAPEPCANTTHEGHAEVVNTTTLEFPQLCPCAVDEDEAAALAALDKELSEALEDQALQFTSECDIFTPLPRRPHDVETPEWLTTRTPPPIPYDETAPPTPFTLPSPSPSPEVQEFPCELDRIVNLSISEPMTPPTPTPLGRLPPMNLEELKPLKVEESAALITASESQLEERSSTPSPQYYPPTATSESGLADSRWSLESTGVEDYSRAPEIHTPPPTPPFIAQSEAELFRLRERVPSPPSFDYTRAPEIHTPPPTPPFIAQSEAELFRLRERAPSPLSIVESSTELVTLRDRAPSPEPASCSLVTLPSSSSSVGPVRRSGRKGKLTAPKAKTAKMIKKMERVAFSVLEACEKAKDFVGRDYGYPIEDRPAQGRICMEEVVETGVAVEVRLLVEAPPLFPSMESIEQDLVDIAVLDGIAMSVDDPEEMLPNLLPGTPMELENWR</sequence>
<feature type="region of interest" description="Disordered" evidence="1">
    <location>
        <begin position="873"/>
        <end position="932"/>
    </location>
</feature>
<proteinExistence type="predicted"/>
<evidence type="ECO:0000313" key="4">
    <source>
        <dbReference type="Proteomes" id="UP001140091"/>
    </source>
</evidence>
<comment type="caution">
    <text evidence="3">The sequence shown here is derived from an EMBL/GenBank/DDBJ whole genome shotgun (WGS) entry which is preliminary data.</text>
</comment>
<keyword evidence="2" id="KW-0812">Transmembrane</keyword>
<protein>
    <submittedName>
        <fullName evidence="3">Uncharacterized protein</fullName>
    </submittedName>
</protein>
<evidence type="ECO:0000313" key="3">
    <source>
        <dbReference type="EMBL" id="KAJ2934745.1"/>
    </source>
</evidence>
<gene>
    <name evidence="3" type="ORF">H1R20_g2341</name>
</gene>
<dbReference type="Proteomes" id="UP001140091">
    <property type="component" value="Unassembled WGS sequence"/>
</dbReference>